<organism evidence="2 3">
    <name type="scientific">Cystoisospora suis</name>
    <dbReference type="NCBI Taxonomy" id="483139"/>
    <lineage>
        <taxon>Eukaryota</taxon>
        <taxon>Sar</taxon>
        <taxon>Alveolata</taxon>
        <taxon>Apicomplexa</taxon>
        <taxon>Conoidasida</taxon>
        <taxon>Coccidia</taxon>
        <taxon>Eucoccidiorida</taxon>
        <taxon>Eimeriorina</taxon>
        <taxon>Sarcocystidae</taxon>
        <taxon>Cystoisospora</taxon>
    </lineage>
</organism>
<dbReference type="EMBL" id="MIGC01002067">
    <property type="protein sequence ID" value="PHJ21732.1"/>
    <property type="molecule type" value="Genomic_DNA"/>
</dbReference>
<evidence type="ECO:0000313" key="2">
    <source>
        <dbReference type="EMBL" id="PHJ21732.1"/>
    </source>
</evidence>
<evidence type="ECO:0008006" key="4">
    <source>
        <dbReference type="Google" id="ProtNLM"/>
    </source>
</evidence>
<dbReference type="GeneID" id="94427822"/>
<name>A0A2C6L136_9APIC</name>
<accession>A0A2C6L136</accession>
<proteinExistence type="predicted"/>
<comment type="caution">
    <text evidence="2">The sequence shown here is derived from an EMBL/GenBank/DDBJ whole genome shotgun (WGS) entry which is preliminary data.</text>
</comment>
<evidence type="ECO:0000313" key="3">
    <source>
        <dbReference type="Proteomes" id="UP000221165"/>
    </source>
</evidence>
<dbReference type="AlphaFoldDB" id="A0A2C6L136"/>
<protein>
    <recommendedName>
        <fullName evidence="4">Transmembrane protein</fullName>
    </recommendedName>
</protein>
<sequence>MHVRLILHVIFFVTSSSSPLWILLLRFELSVTRSLSSSVSKTRRREKRNRE</sequence>
<dbReference type="RefSeq" id="XP_067923412.1">
    <property type="nucleotide sequence ID" value="XM_068064611.1"/>
</dbReference>
<evidence type="ECO:0000256" key="1">
    <source>
        <dbReference type="SAM" id="Phobius"/>
    </source>
</evidence>
<dbReference type="Proteomes" id="UP000221165">
    <property type="component" value="Unassembled WGS sequence"/>
</dbReference>
<feature type="transmembrane region" description="Helical" evidence="1">
    <location>
        <begin position="6"/>
        <end position="25"/>
    </location>
</feature>
<keyword evidence="1" id="KW-0472">Membrane</keyword>
<keyword evidence="1" id="KW-0812">Transmembrane</keyword>
<keyword evidence="3" id="KW-1185">Reference proteome</keyword>
<keyword evidence="1" id="KW-1133">Transmembrane helix</keyword>
<reference evidence="2 3" key="1">
    <citation type="journal article" date="2017" name="Int. J. Parasitol.">
        <title>The genome of the protozoan parasite Cystoisospora suis and a reverse vaccinology approach to identify vaccine candidates.</title>
        <authorList>
            <person name="Palmieri N."/>
            <person name="Shrestha A."/>
            <person name="Ruttkowski B."/>
            <person name="Beck T."/>
            <person name="Vogl C."/>
            <person name="Tomley F."/>
            <person name="Blake D.P."/>
            <person name="Joachim A."/>
        </authorList>
    </citation>
    <scope>NUCLEOTIDE SEQUENCE [LARGE SCALE GENOMIC DNA]</scope>
    <source>
        <strain evidence="2 3">Wien I</strain>
    </source>
</reference>
<gene>
    <name evidence="2" type="ORF">CSUI_004420</name>
</gene>
<dbReference type="VEuPathDB" id="ToxoDB:CSUI_004420"/>